<accession>V2WQS8</accession>
<dbReference type="HOGENOM" id="CLU_2320974_0_0_1"/>
<reference evidence="2 3" key="1">
    <citation type="journal article" date="2014" name="BMC Genomics">
        <title>Genome and secretome analysis of the hemibiotrophic fungal pathogen, Moniliophthora roreri, which causes frosty pod rot disease of cacao: mechanisms of the biotrophic and necrotrophic phases.</title>
        <authorList>
            <person name="Meinhardt L.W."/>
            <person name="Costa G.G.L."/>
            <person name="Thomazella D.P.T."/>
            <person name="Teixeira P.J.P.L."/>
            <person name="Carazzolle M.F."/>
            <person name="Schuster S.C."/>
            <person name="Carlson J.E."/>
            <person name="Guiltinan M.J."/>
            <person name="Mieczkowski P."/>
            <person name="Farmer A."/>
            <person name="Ramaraj T."/>
            <person name="Crozier J."/>
            <person name="Davis R.E."/>
            <person name="Shao J."/>
            <person name="Melnick R.L."/>
            <person name="Pereira G.A.G."/>
            <person name="Bailey B.A."/>
        </authorList>
    </citation>
    <scope>NUCLEOTIDE SEQUENCE [LARGE SCALE GENOMIC DNA]</scope>
    <source>
        <strain evidence="2 3">MCA 2997</strain>
    </source>
</reference>
<comment type="caution">
    <text evidence="2">The sequence shown here is derived from an EMBL/GenBank/DDBJ whole genome shotgun (WGS) entry which is preliminary data.</text>
</comment>
<dbReference type="EMBL" id="AWSO01001412">
    <property type="protein sequence ID" value="ESK83947.1"/>
    <property type="molecule type" value="Genomic_DNA"/>
</dbReference>
<name>V2WQS8_MONRO</name>
<organism evidence="2 3">
    <name type="scientific">Moniliophthora roreri (strain MCA 2997)</name>
    <name type="common">Cocoa frosty pod rot fungus</name>
    <name type="synonym">Crinipellis roreri</name>
    <dbReference type="NCBI Taxonomy" id="1381753"/>
    <lineage>
        <taxon>Eukaryota</taxon>
        <taxon>Fungi</taxon>
        <taxon>Dikarya</taxon>
        <taxon>Basidiomycota</taxon>
        <taxon>Agaricomycotina</taxon>
        <taxon>Agaricomycetes</taxon>
        <taxon>Agaricomycetidae</taxon>
        <taxon>Agaricales</taxon>
        <taxon>Marasmiineae</taxon>
        <taxon>Marasmiaceae</taxon>
        <taxon>Moniliophthora</taxon>
    </lineage>
</organism>
<dbReference type="KEGG" id="mrr:Moror_7527"/>
<feature type="compositionally biased region" description="Polar residues" evidence="1">
    <location>
        <begin position="1"/>
        <end position="13"/>
    </location>
</feature>
<sequence>MPKIPQSTAYQKSTPRDFQPCHSTNMQICDSDIRRRIDFDLSATKEIQGVIGTSELAMTSSTWILSPTPSQSEFLDQLFQAITILDGSLLFHPVTRKTY</sequence>
<evidence type="ECO:0000256" key="1">
    <source>
        <dbReference type="SAM" id="MobiDB-lite"/>
    </source>
</evidence>
<dbReference type="AlphaFoldDB" id="V2WQS8"/>
<protein>
    <submittedName>
        <fullName evidence="2">Uncharacterized protein</fullName>
    </submittedName>
</protein>
<gene>
    <name evidence="2" type="ORF">Moror_7527</name>
</gene>
<feature type="region of interest" description="Disordered" evidence="1">
    <location>
        <begin position="1"/>
        <end position="23"/>
    </location>
</feature>
<evidence type="ECO:0000313" key="3">
    <source>
        <dbReference type="Proteomes" id="UP000017559"/>
    </source>
</evidence>
<evidence type="ECO:0000313" key="2">
    <source>
        <dbReference type="EMBL" id="ESK83947.1"/>
    </source>
</evidence>
<proteinExistence type="predicted"/>
<keyword evidence="3" id="KW-1185">Reference proteome</keyword>
<dbReference type="Proteomes" id="UP000017559">
    <property type="component" value="Unassembled WGS sequence"/>
</dbReference>